<evidence type="ECO:0000313" key="5">
    <source>
        <dbReference type="EMBL" id="GCL58800.1"/>
    </source>
</evidence>
<dbReference type="Gene3D" id="3.30.1370.220">
    <property type="match status" value="1"/>
</dbReference>
<evidence type="ECO:0000256" key="1">
    <source>
        <dbReference type="ARBA" id="ARBA00008005"/>
    </source>
</evidence>
<name>A0AAD3AZK2_MICAE</name>
<dbReference type="Pfam" id="PF04984">
    <property type="entry name" value="Phage_sheath_1"/>
    <property type="match status" value="1"/>
</dbReference>
<evidence type="ECO:0000313" key="6">
    <source>
        <dbReference type="Proteomes" id="UP000441080"/>
    </source>
</evidence>
<protein>
    <recommendedName>
        <fullName evidence="7">Phage tail sheath protein</fullName>
    </recommendedName>
</protein>
<dbReference type="InterPro" id="IPR020287">
    <property type="entry name" value="Tail_sheath_C"/>
</dbReference>
<evidence type="ECO:0008006" key="7">
    <source>
        <dbReference type="Google" id="ProtNLM"/>
    </source>
</evidence>
<dbReference type="Proteomes" id="UP000441080">
    <property type="component" value="Unassembled WGS sequence"/>
</dbReference>
<reference evidence="5 6" key="1">
    <citation type="submission" date="2019-02" db="EMBL/GenBank/DDBJ databases">
        <title>Draft genome sequence of Arthrospira platensis NIES-3807.</title>
        <authorList>
            <person name="Yamaguchi H."/>
            <person name="Suzuki S."/>
            <person name="Kawachi M."/>
        </authorList>
    </citation>
    <scope>NUCLEOTIDE SEQUENCE [LARGE SCALE GENOMIC DNA]</scope>
    <source>
        <strain evidence="5 6">NIES-3807</strain>
    </source>
</reference>
<organism evidence="5 6">
    <name type="scientific">Microcystis aeruginosa NIES-3807</name>
    <dbReference type="NCBI Taxonomy" id="2517785"/>
    <lineage>
        <taxon>Bacteria</taxon>
        <taxon>Bacillati</taxon>
        <taxon>Cyanobacteriota</taxon>
        <taxon>Cyanophyceae</taxon>
        <taxon>Oscillatoriophycideae</taxon>
        <taxon>Chroococcales</taxon>
        <taxon>Microcystaceae</taxon>
        <taxon>Microcystis</taxon>
    </lineage>
</organism>
<dbReference type="PANTHER" id="PTHR35861">
    <property type="match status" value="1"/>
</dbReference>
<accession>A0AAD3AZK2</accession>
<evidence type="ECO:0000259" key="4">
    <source>
        <dbReference type="Pfam" id="PF17482"/>
    </source>
</evidence>
<feature type="compositionally biased region" description="Polar residues" evidence="2">
    <location>
        <begin position="175"/>
        <end position="191"/>
    </location>
</feature>
<dbReference type="RefSeq" id="WP_159297271.1">
    <property type="nucleotide sequence ID" value="NZ_BJCK01000026.1"/>
</dbReference>
<comment type="similarity">
    <text evidence="1">Belongs to the myoviridae tail sheath protein family.</text>
</comment>
<dbReference type="PANTHER" id="PTHR35861:SF2">
    <property type="entry name" value="FELS-2 PROPHAGE PROTEIN"/>
    <property type="match status" value="1"/>
</dbReference>
<dbReference type="Gene3D" id="3.40.50.11780">
    <property type="match status" value="1"/>
</dbReference>
<dbReference type="Gene3D" id="3.40.50.11790">
    <property type="match status" value="1"/>
</dbReference>
<dbReference type="InterPro" id="IPR035089">
    <property type="entry name" value="Phage_sheath_subtilisin"/>
</dbReference>
<gene>
    <name evidence="5" type="ORF">NIES3807_19700</name>
</gene>
<comment type="caution">
    <text evidence="5">The sequence shown here is derived from an EMBL/GenBank/DDBJ whole genome shotgun (WGS) entry which is preliminary data.</text>
</comment>
<feature type="domain" description="Tail sheath protein subtilisin-like" evidence="3">
    <location>
        <begin position="225"/>
        <end position="383"/>
    </location>
</feature>
<sequence>MVEAILPGTYVTVRDEGLISAGQVVSGNIGIVGTAAKGPVDEVQILGSFSEAKEIFGEIDPAGQLTLIQALEQIYNNGGKTVYAVRTGANATKATYQIKDISDEYLVTLAAKTPGTWGNDIKIKISDADSPANSKKVELTYQTTKETYTISNASELEKQVNNQTKGSTLVTATLTEGSVSDNLPKNTGNINEESTSSSESTDESFPNSLWQSTGIYENFAAGSDGSASADDYKNSLVQLENELINLVLLAGQDASDSKMATALLGHLNATAGIKRERIGLIGSGTSDDVDEIAKHTLNSERLIFVAPGLQISPQVKLSGAYTAAAVAGLLASLPVQASPTNKPLTIPGLSKEFSMSQLEKLVGNRVLAIEKREGFRVVKGITTATNSAWHQITTRRIVDYAIYGVRSACNPYIGKLNNERVRGAMKATIDAFLTRMVQDEALISYELTVTANRAQEIAGEAIVTVTLRPTFSIDFIKVTMYLG</sequence>
<dbReference type="InterPro" id="IPR052042">
    <property type="entry name" value="Tail_sheath_structural"/>
</dbReference>
<feature type="domain" description="Tail sheath protein C-terminal" evidence="4">
    <location>
        <begin position="385"/>
        <end position="482"/>
    </location>
</feature>
<evidence type="ECO:0000256" key="2">
    <source>
        <dbReference type="SAM" id="MobiDB-lite"/>
    </source>
</evidence>
<evidence type="ECO:0000259" key="3">
    <source>
        <dbReference type="Pfam" id="PF04984"/>
    </source>
</evidence>
<dbReference type="AlphaFoldDB" id="A0AAD3AZK2"/>
<dbReference type="EMBL" id="BJCK01000026">
    <property type="protein sequence ID" value="GCL58800.1"/>
    <property type="molecule type" value="Genomic_DNA"/>
</dbReference>
<dbReference type="Pfam" id="PF17482">
    <property type="entry name" value="Phage_sheath_1C"/>
    <property type="match status" value="1"/>
</dbReference>
<feature type="region of interest" description="Disordered" evidence="2">
    <location>
        <begin position="175"/>
        <end position="207"/>
    </location>
</feature>
<proteinExistence type="inferred from homology"/>